<proteinExistence type="predicted"/>
<evidence type="ECO:0000313" key="2">
    <source>
        <dbReference type="EMBL" id="AAV52817.1"/>
    </source>
</evidence>
<protein>
    <submittedName>
        <fullName evidence="2">Putative transposase</fullName>
    </submittedName>
</protein>
<accession>Q4VSJ6</accession>
<feature type="region of interest" description="Disordered" evidence="1">
    <location>
        <begin position="83"/>
        <end position="146"/>
    </location>
</feature>
<feature type="compositionally biased region" description="Basic residues" evidence="1">
    <location>
        <begin position="124"/>
        <end position="134"/>
    </location>
</feature>
<organism evidence="2">
    <name type="scientific">Burkholderia glumae</name>
    <name type="common">Pseudomonas glumae</name>
    <dbReference type="NCBI Taxonomy" id="337"/>
    <lineage>
        <taxon>Bacteria</taxon>
        <taxon>Pseudomonadati</taxon>
        <taxon>Pseudomonadota</taxon>
        <taxon>Betaproteobacteria</taxon>
        <taxon>Burkholderiales</taxon>
        <taxon>Burkholderiaceae</taxon>
        <taxon>Burkholderia</taxon>
    </lineage>
</organism>
<reference evidence="2" key="1">
    <citation type="submission" date="2004-05" db="EMBL/GenBank/DDBJ databases">
        <title>Quorum sensing and LysR-type transcriptional activator ToxR regulate toxoflavin production in Burkholderia glumae.</title>
        <authorList>
            <person name="Kim J."/>
            <person name="Kim J.-G."/>
            <person name="Kang Y."/>
            <person name="Jang J.Y."/>
            <person name="Jog G.J."/>
            <person name="Lim J.Y."/>
            <person name="Kim S."/>
            <person name="Suga H."/>
            <person name="Nagamatsu T."/>
            <person name="Hwang I."/>
        </authorList>
    </citation>
    <scope>NUCLEOTIDE SEQUENCE</scope>
    <source>
        <strain evidence="2">BGR1</strain>
    </source>
</reference>
<dbReference type="AlphaFoldDB" id="Q4VSJ6"/>
<sequence length="146" mass="15813">MTGWRPFAAGYAWIADHREPSGVNRAGRAPGVSRRGYCVRAGEGWRYLAAILDPANRRLAGRSRSGRIDAERACQALRSVCRQRKPAPTSDAGLIRVSTTSSRATSVTPSLPFEAMETADGRRAGVRPARRARRPAPLGSPPAHRP</sequence>
<dbReference type="EMBL" id="AY641455">
    <property type="protein sequence ID" value="AAV52817.1"/>
    <property type="molecule type" value="Genomic_DNA"/>
</dbReference>
<name>Q4VSJ6_BURGL</name>
<evidence type="ECO:0000256" key="1">
    <source>
        <dbReference type="SAM" id="MobiDB-lite"/>
    </source>
</evidence>
<feature type="compositionally biased region" description="Low complexity" evidence="1">
    <location>
        <begin position="96"/>
        <end position="108"/>
    </location>
</feature>